<feature type="domain" description="SWIM-type" evidence="2">
    <location>
        <begin position="137"/>
        <end position="173"/>
    </location>
</feature>
<dbReference type="PROSITE" id="PS50966">
    <property type="entry name" value="ZF_SWIM"/>
    <property type="match status" value="1"/>
</dbReference>
<evidence type="ECO:0000313" key="4">
    <source>
        <dbReference type="Proteomes" id="UP000280307"/>
    </source>
</evidence>
<keyword evidence="1" id="KW-0862">Zinc</keyword>
<protein>
    <recommendedName>
        <fullName evidence="2">SWIM-type domain-containing protein</fullName>
    </recommendedName>
</protein>
<keyword evidence="1" id="KW-0863">Zinc-finger</keyword>
<keyword evidence="1" id="KW-0479">Metal-binding</keyword>
<dbReference type="EMBL" id="RSAS01000079">
    <property type="protein sequence ID" value="RRR77074.1"/>
    <property type="molecule type" value="Genomic_DNA"/>
</dbReference>
<gene>
    <name evidence="3" type="ORF">EI684_02010</name>
</gene>
<name>A0A426U9N3_9CHLR</name>
<organism evidence="3 4">
    <name type="scientific">Candidatus Viridilinea halotolerans</name>
    <dbReference type="NCBI Taxonomy" id="2491704"/>
    <lineage>
        <taxon>Bacteria</taxon>
        <taxon>Bacillati</taxon>
        <taxon>Chloroflexota</taxon>
        <taxon>Chloroflexia</taxon>
        <taxon>Chloroflexales</taxon>
        <taxon>Chloroflexineae</taxon>
        <taxon>Oscillochloridaceae</taxon>
        <taxon>Candidatus Viridilinea</taxon>
    </lineage>
</organism>
<dbReference type="AlphaFoldDB" id="A0A426U9N3"/>
<dbReference type="PANTHER" id="PTHR38133">
    <property type="entry name" value="SLR1429 PROTEIN"/>
    <property type="match status" value="1"/>
</dbReference>
<evidence type="ECO:0000256" key="1">
    <source>
        <dbReference type="PROSITE-ProRule" id="PRU00325"/>
    </source>
</evidence>
<proteinExistence type="predicted"/>
<reference evidence="3 4" key="1">
    <citation type="submission" date="2018-12" db="EMBL/GenBank/DDBJ databases">
        <title>Genome Sequence of Candidatus Viridilinea halotolerans isolated from saline sulfide-rich spring.</title>
        <authorList>
            <person name="Grouzdev D.S."/>
            <person name="Burganskaya E.I."/>
            <person name="Krutkina M.S."/>
            <person name="Sukhacheva M.V."/>
            <person name="Gorlenko V.M."/>
        </authorList>
    </citation>
    <scope>NUCLEOTIDE SEQUENCE [LARGE SCALE GENOMIC DNA]</scope>
    <source>
        <strain evidence="3">Chok-6</strain>
    </source>
</reference>
<accession>A0A426U9N3</accession>
<dbReference type="Proteomes" id="UP000280307">
    <property type="component" value="Unassembled WGS sequence"/>
</dbReference>
<comment type="caution">
    <text evidence="3">The sequence shown here is derived from an EMBL/GenBank/DDBJ whole genome shotgun (WGS) entry which is preliminary data.</text>
</comment>
<dbReference type="Pfam" id="PF04434">
    <property type="entry name" value="SWIM"/>
    <property type="match status" value="1"/>
</dbReference>
<evidence type="ECO:0000259" key="2">
    <source>
        <dbReference type="PROSITE" id="PS50966"/>
    </source>
</evidence>
<dbReference type="GO" id="GO:0008270">
    <property type="term" value="F:zinc ion binding"/>
    <property type="evidence" value="ECO:0007669"/>
    <property type="project" value="UniProtKB-KW"/>
</dbReference>
<evidence type="ECO:0000313" key="3">
    <source>
        <dbReference type="EMBL" id="RRR77074.1"/>
    </source>
</evidence>
<dbReference type="PANTHER" id="PTHR38133:SF1">
    <property type="entry name" value="SLR1429 PROTEIN"/>
    <property type="match status" value="1"/>
</dbReference>
<dbReference type="InterPro" id="IPR007527">
    <property type="entry name" value="Znf_SWIM"/>
</dbReference>
<sequence length="281" mass="30810">MSRRRSDYNDYPYYERRARIPADGIKAKSQRGGFGSSWWAKRWIGALQSFGYGSRLTRGSSYARNGSVLNIDVAAGKVSAKVQGSVRTPYKVTIELGVLTAEQWEQALDAIAAQAIFAAKLLAGEMPQHIEEAFATAQVPLFPKKANDLKTTCSCPDYANPCKHIAAVHYLLGERFDEDPFLIFALRGRNQEQVIAALRERRSAGQLSLAEEAAPPLELAPPLNELLETFDQPGPDWAQIQPTIAPPALEAAILRRLGTSPGAIDDELRWAYGAVTRGALV</sequence>